<dbReference type="VEuPathDB" id="TriTrypDB:Tb927.9.160"/>
<name>M4T1G5_9TRYP</name>
<evidence type="ECO:0000256" key="9">
    <source>
        <dbReference type="SAM" id="SignalP"/>
    </source>
</evidence>
<dbReference type="VEuPathDB" id="TriTrypDB:Tb427_000805900"/>
<sequence>MVSTLQATLLAAILTAAAMQSRMAQGAVGQGLLKTAWVPICGLTTELGTIANQVYRDTTTTLSDITTLKRQAIRSRIFSRIKATTKEGTAAILLAEYFDRRAFKAIDNLKSTGMHGAIDATRAASYLKGRIDETMMLLAQSSSSDNNGCLVGTAAEQRKTYSAKKIDGVGCPLEMQALEATPRTTDYLDETGCKQLKSGQETGNTYTPGAGTHKCRLLDGTANKFADTQQLTGDHTPFAGYITVTKGGGNIKLAALSDLKTAAADHIKAWKHAFDAVKKMATSQNMNADNETTELQQRSTLADAVMKLTRPNAQGTDPDLTQTMHSYFGGKEAAKLKVLTDAIDNVQIPKDIAHRTTQMRLGDISSIDELYSILSYYDRQTAQTIQDLRTQLDAANKKKDPKSAEEKEKECNAAGNSEDKCKELKEKGCTFNEQAKKCELKKDVKEKLEKENQETGGKDGKTTNTTASNSFVIHKAPLLLAFLLF</sequence>
<evidence type="ECO:0000256" key="3">
    <source>
        <dbReference type="ARBA" id="ARBA00022475"/>
    </source>
</evidence>
<dbReference type="InterPro" id="IPR001812">
    <property type="entry name" value="Trypano_VSG_A_N_dom"/>
</dbReference>
<dbReference type="VEuPathDB" id="TriTrypDB:Tb1125.Tb10.v4.0163"/>
<reference evidence="11" key="2">
    <citation type="journal article" date="2014" name="Mol. Biochem. Parasitol.">
        <title>Capturing the variant surface glycoprotein repertoire (the VSGnome) of Trypanosoma brucei Lister 427.</title>
        <authorList>
            <person name="Cross G.A."/>
            <person name="Kim H.S."/>
            <person name="Wickstead B."/>
        </authorList>
    </citation>
    <scope>NUCLEOTIDE SEQUENCE</scope>
    <source>
        <strain evidence="11">Lister 427</strain>
    </source>
</reference>
<keyword evidence="5" id="KW-0472">Membrane</keyword>
<dbReference type="Gene3D" id="4.10.110.20">
    <property type="entry name" value="Variant surface glycoprotein MITAT 1.2, VSG 221, C-terminal domain"/>
    <property type="match status" value="1"/>
</dbReference>
<keyword evidence="4" id="KW-0336">GPI-anchor</keyword>
<dbReference type="AlphaFoldDB" id="M4T1G5"/>
<feature type="region of interest" description="Disordered" evidence="8">
    <location>
        <begin position="442"/>
        <end position="468"/>
    </location>
</feature>
<keyword evidence="7" id="KW-0449">Lipoprotein</keyword>
<keyword evidence="9" id="KW-0732">Signal</keyword>
<dbReference type="SUPFAM" id="SSF58087">
    <property type="entry name" value="Variant surface glycoprotein (N-terminal domain)"/>
    <property type="match status" value="1"/>
</dbReference>
<evidence type="ECO:0000256" key="4">
    <source>
        <dbReference type="ARBA" id="ARBA00022622"/>
    </source>
</evidence>
<keyword evidence="3" id="KW-1003">Cell membrane</keyword>
<organism evidence="11">
    <name type="scientific">Trypanosoma brucei</name>
    <dbReference type="NCBI Taxonomy" id="5691"/>
    <lineage>
        <taxon>Eukaryota</taxon>
        <taxon>Discoba</taxon>
        <taxon>Euglenozoa</taxon>
        <taxon>Kinetoplastea</taxon>
        <taxon>Metakinetoplastina</taxon>
        <taxon>Trypanosomatida</taxon>
        <taxon>Trypanosomatidae</taxon>
        <taxon>Trypanosoma</taxon>
    </lineage>
</organism>
<evidence type="ECO:0000256" key="1">
    <source>
        <dbReference type="ARBA" id="ARBA00002523"/>
    </source>
</evidence>
<evidence type="ECO:0000259" key="10">
    <source>
        <dbReference type="Pfam" id="PF00913"/>
    </source>
</evidence>
<reference evidence="11" key="1">
    <citation type="submission" date="2013-02" db="EMBL/GenBank/DDBJ databases">
        <authorList>
            <person name="Cross G.A.M."/>
            <person name="Kim H.-S."/>
            <person name="Wickstead B."/>
        </authorList>
    </citation>
    <scope>NUCLEOTIDE SEQUENCE</scope>
    <source>
        <strain evidence="11">Lister 427</strain>
    </source>
</reference>
<protein>
    <submittedName>
        <fullName evidence="11">Variant surface glycoprotein 31</fullName>
    </submittedName>
</protein>
<dbReference type="GO" id="GO:0042783">
    <property type="term" value="P:symbiont-mediated evasion of host immune response"/>
    <property type="evidence" value="ECO:0007669"/>
    <property type="project" value="InterPro"/>
</dbReference>
<evidence type="ECO:0000256" key="2">
    <source>
        <dbReference type="ARBA" id="ARBA00004609"/>
    </source>
</evidence>
<dbReference type="EMBL" id="KC613451">
    <property type="protein sequence ID" value="AGH60882.1"/>
    <property type="molecule type" value="Genomic_DNA"/>
</dbReference>
<dbReference type="Gene3D" id="1.10.470.10">
    <property type="entry name" value="Variant Surface Glycoprotein, subunit A, domain 2"/>
    <property type="match status" value="1"/>
</dbReference>
<feature type="chain" id="PRO_5004058185" evidence="9">
    <location>
        <begin position="27"/>
        <end position="485"/>
    </location>
</feature>
<evidence type="ECO:0000313" key="11">
    <source>
        <dbReference type="EMBL" id="AGH60882.1"/>
    </source>
</evidence>
<feature type="region of interest" description="Disordered" evidence="8">
    <location>
        <begin position="395"/>
        <end position="417"/>
    </location>
</feature>
<comment type="function">
    <text evidence="1">VSG forms a coat on the surface of the parasite. The trypanosome evades the immune response of the host by expressing a series of antigenically distinct VSGs from an estimated 1000 VSG genes.</text>
</comment>
<feature type="domain" description="Trypanosome variant surface glycoprotein A-type N-terminal" evidence="10">
    <location>
        <begin position="14"/>
        <end position="377"/>
    </location>
</feature>
<dbReference type="Pfam" id="PF00913">
    <property type="entry name" value="Trypan_glycop"/>
    <property type="match status" value="1"/>
</dbReference>
<evidence type="ECO:0000256" key="7">
    <source>
        <dbReference type="ARBA" id="ARBA00023288"/>
    </source>
</evidence>
<dbReference type="Gene3D" id="3.90.150.10">
    <property type="entry name" value="Variant Surface Glycoprotein, subunit A domain 1"/>
    <property type="match status" value="1"/>
</dbReference>
<keyword evidence="6" id="KW-0325">Glycoprotein</keyword>
<evidence type="ECO:0000256" key="6">
    <source>
        <dbReference type="ARBA" id="ARBA00023180"/>
    </source>
</evidence>
<feature type="compositionally biased region" description="Basic and acidic residues" evidence="8">
    <location>
        <begin position="442"/>
        <end position="461"/>
    </location>
</feature>
<comment type="subcellular location">
    <subcellularLocation>
        <location evidence="2">Cell membrane</location>
        <topology evidence="2">Lipid-anchor</topology>
        <topology evidence="2">GPI-anchor</topology>
    </subcellularLocation>
</comment>
<feature type="signal peptide" evidence="9">
    <location>
        <begin position="1"/>
        <end position="26"/>
    </location>
</feature>
<dbReference type="SUPFAM" id="SSF118251">
    <property type="entry name" value="Variant surface glycoprotein MITAT 1.2, VSG 221, C-terminal domain"/>
    <property type="match status" value="1"/>
</dbReference>
<accession>M4T1G5</accession>
<dbReference type="GO" id="GO:0005886">
    <property type="term" value="C:plasma membrane"/>
    <property type="evidence" value="ECO:0007669"/>
    <property type="project" value="UniProtKB-SubCell"/>
</dbReference>
<evidence type="ECO:0000256" key="5">
    <source>
        <dbReference type="ARBA" id="ARBA00023136"/>
    </source>
</evidence>
<proteinExistence type="predicted"/>
<evidence type="ECO:0000256" key="8">
    <source>
        <dbReference type="SAM" id="MobiDB-lite"/>
    </source>
</evidence>
<dbReference type="GO" id="GO:0098552">
    <property type="term" value="C:side of membrane"/>
    <property type="evidence" value="ECO:0007669"/>
    <property type="project" value="UniProtKB-KW"/>
</dbReference>
<dbReference type="InterPro" id="IPR027446">
    <property type="entry name" value="VSG_C_dom_sf"/>
</dbReference>